<dbReference type="InterPro" id="IPR028226">
    <property type="entry name" value="LIN37"/>
</dbReference>
<evidence type="ECO:0000256" key="1">
    <source>
        <dbReference type="SAM" id="MobiDB-lite"/>
    </source>
</evidence>
<dbReference type="Pfam" id="PF15306">
    <property type="entry name" value="LIN37"/>
    <property type="match status" value="1"/>
</dbReference>
<feature type="compositionally biased region" description="Basic and acidic residues" evidence="1">
    <location>
        <begin position="1"/>
        <end position="10"/>
    </location>
</feature>
<keyword evidence="2" id="KW-0812">Transmembrane</keyword>
<keyword evidence="2" id="KW-0472">Membrane</keyword>
<dbReference type="GO" id="GO:0017053">
    <property type="term" value="C:transcription repressor complex"/>
    <property type="evidence" value="ECO:0007669"/>
    <property type="project" value="InterPro"/>
</dbReference>
<dbReference type="ExpressionAtlas" id="A5APA0">
    <property type="expression patterns" value="baseline and differential"/>
</dbReference>
<dbReference type="EMBL" id="AM431318">
    <property type="protein sequence ID" value="CAN75885.1"/>
    <property type="molecule type" value="Genomic_DNA"/>
</dbReference>
<evidence type="ECO:0000313" key="3">
    <source>
        <dbReference type="EMBL" id="CAN75885.1"/>
    </source>
</evidence>
<feature type="region of interest" description="Disordered" evidence="1">
    <location>
        <begin position="215"/>
        <end position="245"/>
    </location>
</feature>
<sequence>MEGEPCRRWLEWQGSQKQGQNGDAGLGEDCRRDRSPRRRRTSLERCRKWPESEPRAVTRRRVGDSPEEKRGAWGRVRFRLPMGFPLACRSASGVSEYVVGSRKGGRRKISPEKQGGGGAVPVCSQLDGKGVSFHRSRNVVISKKVIDVGLSNIGTLLNNINLVSLCVLVLAFLWILWLLHNTLSFVNESKILGVSNVTMAPELFMPQHYDSMKSLPRPLPIPVTDPNLPKKKEDDEEEEDEGSVENLLPQDLLQRHIKRAKKVRARLREQRLKRIARYKTRLALLLPPPVERFRNDTGAGN</sequence>
<evidence type="ECO:0008006" key="4">
    <source>
        <dbReference type="Google" id="ProtNLM"/>
    </source>
</evidence>
<feature type="transmembrane region" description="Helical" evidence="2">
    <location>
        <begin position="160"/>
        <end position="179"/>
    </location>
</feature>
<organism evidence="3">
    <name type="scientific">Vitis vinifera</name>
    <name type="common">Grape</name>
    <dbReference type="NCBI Taxonomy" id="29760"/>
    <lineage>
        <taxon>Eukaryota</taxon>
        <taxon>Viridiplantae</taxon>
        <taxon>Streptophyta</taxon>
        <taxon>Embryophyta</taxon>
        <taxon>Tracheophyta</taxon>
        <taxon>Spermatophyta</taxon>
        <taxon>Magnoliopsida</taxon>
        <taxon>eudicotyledons</taxon>
        <taxon>Gunneridae</taxon>
        <taxon>Pentapetalae</taxon>
        <taxon>rosids</taxon>
        <taxon>Vitales</taxon>
        <taxon>Vitaceae</taxon>
        <taxon>Viteae</taxon>
        <taxon>Vitis</taxon>
    </lineage>
</organism>
<dbReference type="AlphaFoldDB" id="A5APA0"/>
<gene>
    <name evidence="3" type="ORF">VITISV_024461</name>
</gene>
<proteinExistence type="predicted"/>
<dbReference type="PANTHER" id="PTHR37173:SF1">
    <property type="entry name" value="PROLINE-RICH FAMILY PROTEIN"/>
    <property type="match status" value="1"/>
</dbReference>
<feature type="compositionally biased region" description="Basic and acidic residues" evidence="1">
    <location>
        <begin position="41"/>
        <end position="68"/>
    </location>
</feature>
<accession>A5APA0</accession>
<dbReference type="PANTHER" id="PTHR37173">
    <property type="entry name" value="HYDROXYPROLINE-RICH GLYCOPROTEIN FAMILY PROTEIN"/>
    <property type="match status" value="1"/>
</dbReference>
<feature type="compositionally biased region" description="Acidic residues" evidence="1">
    <location>
        <begin position="234"/>
        <end position="243"/>
    </location>
</feature>
<protein>
    <recommendedName>
        <fullName evidence="4">Transmembrane protein</fullName>
    </recommendedName>
</protein>
<keyword evidence="2" id="KW-1133">Transmembrane helix</keyword>
<reference evidence="3" key="1">
    <citation type="journal article" date="2007" name="PLoS ONE">
        <title>The first genome sequence of an elite grapevine cultivar (Pinot noir Vitis vinifera L.): coping with a highly heterozygous genome.</title>
        <authorList>
            <person name="Velasco R."/>
            <person name="Zharkikh A."/>
            <person name="Troggio M."/>
            <person name="Cartwright D.A."/>
            <person name="Cestaro A."/>
            <person name="Pruss D."/>
            <person name="Pindo M."/>
            <person name="FitzGerald L.M."/>
            <person name="Vezzulli S."/>
            <person name="Reid J."/>
            <person name="Malacarne G."/>
            <person name="Iliev D."/>
            <person name="Coppola G."/>
            <person name="Wardell B."/>
            <person name="Micheletti D."/>
            <person name="Macalma T."/>
            <person name="Facci M."/>
            <person name="Mitchell J.T."/>
            <person name="Perazzolli M."/>
            <person name="Eldredge G."/>
            <person name="Gatto P."/>
            <person name="Oyzerski R."/>
            <person name="Moretto M."/>
            <person name="Gutin N."/>
            <person name="Stefanini M."/>
            <person name="Chen Y."/>
            <person name="Segala C."/>
            <person name="Davenport C."/>
            <person name="Dematte L."/>
            <person name="Mraz A."/>
            <person name="Battilana J."/>
            <person name="Stormo K."/>
            <person name="Costa F."/>
            <person name="Tao Q."/>
            <person name="Si-Ammour A."/>
            <person name="Harkins T."/>
            <person name="Lackey A."/>
            <person name="Perbost C."/>
            <person name="Taillon B."/>
            <person name="Stella A."/>
            <person name="Solovyev V."/>
            <person name="Fawcett J.A."/>
            <person name="Sterck L."/>
            <person name="Vandepoele K."/>
            <person name="Grando S.M."/>
            <person name="Toppo S."/>
            <person name="Moser C."/>
            <person name="Lanchbury J."/>
            <person name="Bogden R."/>
            <person name="Skolnick M."/>
            <person name="Sgaramella V."/>
            <person name="Bhatnagar S.K."/>
            <person name="Fontana P."/>
            <person name="Gutin A."/>
            <person name="Van de Peer Y."/>
            <person name="Salamini F."/>
            <person name="Viola R."/>
        </authorList>
    </citation>
    <scope>NUCLEOTIDE SEQUENCE</scope>
</reference>
<evidence type="ECO:0000256" key="2">
    <source>
        <dbReference type="SAM" id="Phobius"/>
    </source>
</evidence>
<name>A5APA0_VITVI</name>
<feature type="region of interest" description="Disordered" evidence="1">
    <location>
        <begin position="1"/>
        <end position="68"/>
    </location>
</feature>